<keyword evidence="4" id="KW-1133">Transmembrane helix</keyword>
<dbReference type="RefSeq" id="WP_354699097.1">
    <property type="nucleotide sequence ID" value="NZ_CP114014.1"/>
</dbReference>
<comment type="similarity">
    <text evidence="1">Belongs to the glycosyltransferase 2 family.</text>
</comment>
<dbReference type="EMBL" id="CP114014">
    <property type="protein sequence ID" value="XAY07910.1"/>
    <property type="molecule type" value="Genomic_DNA"/>
</dbReference>
<dbReference type="Gene3D" id="3.90.550.10">
    <property type="entry name" value="Spore Coat Polysaccharide Biosynthesis Protein SpsA, Chain A"/>
    <property type="match status" value="1"/>
</dbReference>
<dbReference type="InterPro" id="IPR029044">
    <property type="entry name" value="Nucleotide-diphossugar_trans"/>
</dbReference>
<dbReference type="PANTHER" id="PTHR43630:SF1">
    <property type="entry name" value="POLY-BETA-1,6-N-ACETYL-D-GLUCOSAMINE SYNTHASE"/>
    <property type="match status" value="1"/>
</dbReference>
<dbReference type="AlphaFoldDB" id="A0AAU7B224"/>
<dbReference type="Pfam" id="PF13641">
    <property type="entry name" value="Glyco_tranf_2_3"/>
    <property type="match status" value="1"/>
</dbReference>
<sequence>MHTTLQVADVLLLVYFVVLDLVYGSMAVIGWTAVNGYVKRRPLRDYSRVARSSLSPAITILVPAHGEELTIAGSVRGLLLSHYPALEIVVVNDGSTDGTLAALQAEFHLHPIKRVPSAAVECAPIRGLYASASTPNLTVIDKENGGKADALNAGLRYCRTPLFCTIDADTILDANALSRIVWEFEVNPDTVAAGGIVRVLNGSTVCGGQVQDVVTSRNYLANLQILEYLRAFLGGRIAWSRLGMLLIISGAFGLFDRRAVVEAGGYDTGTVGEDAELVLRLHRHRREQGRDCHIVFFPDPICWTEAPTTLRVLRRQRDRWQRGLLEMLWKHRGMILRPRYGAVGTVAMPYFIVFEAFGPLIEVSGYVLFGVSVGVGAVSWSTALFFLMLAVAFGFALSYMTLLIEERAFQRYPSWRCLGRLILTSLLENLGYRQWLALVRTRAWWTQLRGGAGWGEMQRRGLTAETLPRGPAPDQPAASG</sequence>
<evidence type="ECO:0000256" key="1">
    <source>
        <dbReference type="ARBA" id="ARBA00006739"/>
    </source>
</evidence>
<protein>
    <recommendedName>
        <fullName evidence="6">Glycosyl transferase</fullName>
    </recommendedName>
</protein>
<proteinExistence type="inferred from homology"/>
<evidence type="ECO:0000256" key="2">
    <source>
        <dbReference type="ARBA" id="ARBA00022676"/>
    </source>
</evidence>
<evidence type="ECO:0000256" key="4">
    <source>
        <dbReference type="SAM" id="Phobius"/>
    </source>
</evidence>
<keyword evidence="3" id="KW-0808">Transferase</keyword>
<dbReference type="GO" id="GO:0016757">
    <property type="term" value="F:glycosyltransferase activity"/>
    <property type="evidence" value="ECO:0007669"/>
    <property type="project" value="UniProtKB-KW"/>
</dbReference>
<evidence type="ECO:0000313" key="5">
    <source>
        <dbReference type="EMBL" id="XAY07910.1"/>
    </source>
</evidence>
<dbReference type="SUPFAM" id="SSF53448">
    <property type="entry name" value="Nucleotide-diphospho-sugar transferases"/>
    <property type="match status" value="1"/>
</dbReference>
<name>A0AAU7B224_9ACTN</name>
<evidence type="ECO:0008006" key="6">
    <source>
        <dbReference type="Google" id="ProtNLM"/>
    </source>
</evidence>
<feature type="transmembrane region" description="Helical" evidence="4">
    <location>
        <begin position="381"/>
        <end position="404"/>
    </location>
</feature>
<keyword evidence="4" id="KW-0812">Transmembrane</keyword>
<reference evidence="5" key="1">
    <citation type="submission" date="2022-12" db="EMBL/GenBank/DDBJ databases">
        <title>Paraconexibacter alkalitolerans sp. nov. and Baekduia alba sp. nov., isolated from soil and emended description of the genera Paraconexibacter (Chun et al., 2020) and Baekduia (An et al., 2020).</title>
        <authorList>
            <person name="Vieira S."/>
            <person name="Huber K.J."/>
            <person name="Geppert A."/>
            <person name="Wolf J."/>
            <person name="Neumann-Schaal M."/>
            <person name="Muesken M."/>
            <person name="Overmann J."/>
        </authorList>
    </citation>
    <scope>NUCLEOTIDE SEQUENCE</scope>
    <source>
        <strain evidence="5">AEG42_29</strain>
    </source>
</reference>
<keyword evidence="2" id="KW-0328">Glycosyltransferase</keyword>
<dbReference type="KEGG" id="parq:DSM112329_04804"/>
<feature type="transmembrane region" description="Helical" evidence="4">
    <location>
        <begin position="12"/>
        <end position="38"/>
    </location>
</feature>
<dbReference type="PANTHER" id="PTHR43630">
    <property type="entry name" value="POLY-BETA-1,6-N-ACETYL-D-GLUCOSAMINE SYNTHASE"/>
    <property type="match status" value="1"/>
</dbReference>
<accession>A0AAU7B224</accession>
<feature type="transmembrane region" description="Helical" evidence="4">
    <location>
        <begin position="340"/>
        <end position="361"/>
    </location>
</feature>
<keyword evidence="4" id="KW-0472">Membrane</keyword>
<dbReference type="CDD" id="cd06423">
    <property type="entry name" value="CESA_like"/>
    <property type="match status" value="1"/>
</dbReference>
<organism evidence="5">
    <name type="scientific">Paraconexibacter sp. AEG42_29</name>
    <dbReference type="NCBI Taxonomy" id="2997339"/>
    <lineage>
        <taxon>Bacteria</taxon>
        <taxon>Bacillati</taxon>
        <taxon>Actinomycetota</taxon>
        <taxon>Thermoleophilia</taxon>
        <taxon>Solirubrobacterales</taxon>
        <taxon>Paraconexibacteraceae</taxon>
        <taxon>Paraconexibacter</taxon>
    </lineage>
</organism>
<gene>
    <name evidence="5" type="ORF">DSM112329_04804</name>
</gene>
<evidence type="ECO:0000256" key="3">
    <source>
        <dbReference type="ARBA" id="ARBA00022679"/>
    </source>
</evidence>